<feature type="domain" description="F-box" evidence="1">
    <location>
        <begin position="22"/>
        <end position="68"/>
    </location>
</feature>
<dbReference type="SUPFAM" id="SSF52047">
    <property type="entry name" value="RNI-like"/>
    <property type="match status" value="1"/>
</dbReference>
<dbReference type="Pfam" id="PF12937">
    <property type="entry name" value="F-box-like"/>
    <property type="match status" value="1"/>
</dbReference>
<name>A0A8X6U6G8_NEPPI</name>
<dbReference type="AlphaFoldDB" id="A0A8X6U6G8"/>
<dbReference type="PANTHER" id="PTHR20872">
    <property type="match status" value="1"/>
</dbReference>
<dbReference type="Gene3D" id="1.20.1280.50">
    <property type="match status" value="1"/>
</dbReference>
<dbReference type="OrthoDB" id="9974792at2759"/>
<dbReference type="FunFam" id="1.20.1280.50:FF:000005">
    <property type="entry name" value="F-box/LRR-repeat protein 3 isoform X1"/>
    <property type="match status" value="1"/>
</dbReference>
<dbReference type="InterPro" id="IPR001810">
    <property type="entry name" value="F-box_dom"/>
</dbReference>
<dbReference type="Gene3D" id="3.80.10.10">
    <property type="entry name" value="Ribonuclease Inhibitor"/>
    <property type="match status" value="1"/>
</dbReference>
<protein>
    <submittedName>
        <fullName evidence="2">F-box only protein 39</fullName>
    </submittedName>
</protein>
<accession>A0A8X6U6G8</accession>
<dbReference type="Proteomes" id="UP000887013">
    <property type="component" value="Unassembled WGS sequence"/>
</dbReference>
<reference evidence="2" key="1">
    <citation type="submission" date="2020-08" db="EMBL/GenBank/DDBJ databases">
        <title>Multicomponent nature underlies the extraordinary mechanical properties of spider dragline silk.</title>
        <authorList>
            <person name="Kono N."/>
            <person name="Nakamura H."/>
            <person name="Mori M."/>
            <person name="Yoshida Y."/>
            <person name="Ohtoshi R."/>
            <person name="Malay A.D."/>
            <person name="Moran D.A.P."/>
            <person name="Tomita M."/>
            <person name="Numata K."/>
            <person name="Arakawa K."/>
        </authorList>
    </citation>
    <scope>NUCLEOTIDE SEQUENCE</scope>
</reference>
<evidence type="ECO:0000259" key="1">
    <source>
        <dbReference type="PROSITE" id="PS50181"/>
    </source>
</evidence>
<sequence>MQSEDLAGPSASGSNSLIQQKKSEWDHLPTDALERIFSFLTHKDRSRASVVCKSWAEAYESPSLWKSPVFRFSKNQHCKPKFNPRHVVNRYGRFFRKLTIMYKRPGCHNHKFIAKQISDFLHCLAEEGVQINSIRMPRLMIVAEHCSRQMTCDKMVDFLKIQTGLTHVDFTNGRTLQTPGLQILENLVPDNIQHLKLQNFFETQFSGITSEERYLTTISRFHSLRTLSLNYNYLSDEVMSCLAIHLRGHLEVFSILCKKCGSISNVISDQSWTALKKKCPKMRVHFRLELEDLRTTYVINSNILSPVMPVVSMQYILANTWTMTYDQPIFDYLTKTFSGTLREAEFELQGIDDDDVRSGITEIVDKCSLLENLNLRVRFPFFEMQELFDSILGALFQQMMDKGTLSLKEFRATFRGLCPDRRKVGIFLQKIYVPRQYPSLNSIVKLYRKLIEKKVGYTIQKWNL</sequence>
<dbReference type="InterPro" id="IPR036047">
    <property type="entry name" value="F-box-like_dom_sf"/>
</dbReference>
<comment type="caution">
    <text evidence="2">The sequence shown here is derived from an EMBL/GenBank/DDBJ whole genome shotgun (WGS) entry which is preliminary data.</text>
</comment>
<keyword evidence="3" id="KW-1185">Reference proteome</keyword>
<dbReference type="InterPro" id="IPR032675">
    <property type="entry name" value="LRR_dom_sf"/>
</dbReference>
<dbReference type="PANTHER" id="PTHR20872:SF1">
    <property type="entry name" value="F-BOX DOMAIN-CONTAINING PROTEIN"/>
    <property type="match status" value="1"/>
</dbReference>
<evidence type="ECO:0000313" key="3">
    <source>
        <dbReference type="Proteomes" id="UP000887013"/>
    </source>
</evidence>
<dbReference type="PROSITE" id="PS50181">
    <property type="entry name" value="FBOX"/>
    <property type="match status" value="1"/>
</dbReference>
<dbReference type="SMART" id="SM00256">
    <property type="entry name" value="FBOX"/>
    <property type="match status" value="1"/>
</dbReference>
<proteinExistence type="predicted"/>
<dbReference type="EMBL" id="BMAW01119744">
    <property type="protein sequence ID" value="GFT86217.1"/>
    <property type="molecule type" value="Genomic_DNA"/>
</dbReference>
<evidence type="ECO:0000313" key="2">
    <source>
        <dbReference type="EMBL" id="GFT86217.1"/>
    </source>
</evidence>
<organism evidence="2 3">
    <name type="scientific">Nephila pilipes</name>
    <name type="common">Giant wood spider</name>
    <name type="synonym">Nephila maculata</name>
    <dbReference type="NCBI Taxonomy" id="299642"/>
    <lineage>
        <taxon>Eukaryota</taxon>
        <taxon>Metazoa</taxon>
        <taxon>Ecdysozoa</taxon>
        <taxon>Arthropoda</taxon>
        <taxon>Chelicerata</taxon>
        <taxon>Arachnida</taxon>
        <taxon>Araneae</taxon>
        <taxon>Araneomorphae</taxon>
        <taxon>Entelegynae</taxon>
        <taxon>Araneoidea</taxon>
        <taxon>Nephilidae</taxon>
        <taxon>Nephila</taxon>
    </lineage>
</organism>
<dbReference type="SUPFAM" id="SSF81383">
    <property type="entry name" value="F-box domain"/>
    <property type="match status" value="1"/>
</dbReference>
<gene>
    <name evidence="2" type="primary">FBXO39</name>
    <name evidence="2" type="ORF">NPIL_539911</name>
</gene>